<protein>
    <submittedName>
        <fullName evidence="2">Uncharacterized protein</fullName>
    </submittedName>
</protein>
<proteinExistence type="predicted"/>
<evidence type="ECO:0000256" key="1">
    <source>
        <dbReference type="SAM" id="MobiDB-lite"/>
    </source>
</evidence>
<evidence type="ECO:0000313" key="2">
    <source>
        <dbReference type="EMBL" id="GIX82361.1"/>
    </source>
</evidence>
<dbReference type="Proteomes" id="UP001054837">
    <property type="component" value="Unassembled WGS sequence"/>
</dbReference>
<sequence>MTTAARRSKLLNSAPVPSFSFAFYPTSSSSKSNVLSTPRTNTPDDPNSSTRHQQPRLHLHSTPPLQVRKVVCSRLPEPTRQRGSDFSEISKRRHRLH</sequence>
<organism evidence="2 3">
    <name type="scientific">Caerostris darwini</name>
    <dbReference type="NCBI Taxonomy" id="1538125"/>
    <lineage>
        <taxon>Eukaryota</taxon>
        <taxon>Metazoa</taxon>
        <taxon>Ecdysozoa</taxon>
        <taxon>Arthropoda</taxon>
        <taxon>Chelicerata</taxon>
        <taxon>Arachnida</taxon>
        <taxon>Araneae</taxon>
        <taxon>Araneomorphae</taxon>
        <taxon>Entelegynae</taxon>
        <taxon>Araneoidea</taxon>
        <taxon>Araneidae</taxon>
        <taxon>Caerostris</taxon>
    </lineage>
</organism>
<evidence type="ECO:0000313" key="3">
    <source>
        <dbReference type="Proteomes" id="UP001054837"/>
    </source>
</evidence>
<dbReference type="AlphaFoldDB" id="A0AAV4NF84"/>
<feature type="region of interest" description="Disordered" evidence="1">
    <location>
        <begin position="25"/>
        <end position="97"/>
    </location>
</feature>
<feature type="compositionally biased region" description="Basic and acidic residues" evidence="1">
    <location>
        <begin position="77"/>
        <end position="90"/>
    </location>
</feature>
<reference evidence="2 3" key="1">
    <citation type="submission" date="2021-06" db="EMBL/GenBank/DDBJ databases">
        <title>Caerostris darwini draft genome.</title>
        <authorList>
            <person name="Kono N."/>
            <person name="Arakawa K."/>
        </authorList>
    </citation>
    <scope>NUCLEOTIDE SEQUENCE [LARGE SCALE GENOMIC DNA]</scope>
</reference>
<name>A0AAV4NF84_9ARAC</name>
<gene>
    <name evidence="2" type="ORF">CDAR_540811</name>
</gene>
<keyword evidence="3" id="KW-1185">Reference proteome</keyword>
<accession>A0AAV4NF84</accession>
<comment type="caution">
    <text evidence="2">The sequence shown here is derived from an EMBL/GenBank/DDBJ whole genome shotgun (WGS) entry which is preliminary data.</text>
</comment>
<feature type="compositionally biased region" description="Polar residues" evidence="1">
    <location>
        <begin position="33"/>
        <end position="52"/>
    </location>
</feature>
<dbReference type="EMBL" id="BPLQ01001509">
    <property type="protein sequence ID" value="GIX82361.1"/>
    <property type="molecule type" value="Genomic_DNA"/>
</dbReference>